<accession>A0A1H0L9N0</accession>
<dbReference type="STRING" id="641025.SAMN05421507_103238"/>
<sequence length="105" mass="12054">MDNDALRRFVLDRLTEDERRLADGELPLLDEAEGRGRLRIARSDDGTGLLLLPGPVQAAEERHPVPFGEKVALLRTEVERTEDEAALRLLAEAFDTHHDWQEEWR</sequence>
<evidence type="ECO:0000313" key="1">
    <source>
        <dbReference type="EMBL" id="SDO64944.1"/>
    </source>
</evidence>
<dbReference type="RefSeq" id="WP_090096968.1">
    <property type="nucleotide sequence ID" value="NZ_FNIX01000003.1"/>
</dbReference>
<evidence type="ECO:0000313" key="2">
    <source>
        <dbReference type="Proteomes" id="UP000199691"/>
    </source>
</evidence>
<reference evidence="2" key="1">
    <citation type="submission" date="2016-10" db="EMBL/GenBank/DDBJ databases">
        <authorList>
            <person name="Varghese N."/>
            <person name="Submissions S."/>
        </authorList>
    </citation>
    <scope>NUCLEOTIDE SEQUENCE [LARGE SCALE GENOMIC DNA]</scope>
    <source>
        <strain evidence="2">CGMCC 4.6609</strain>
    </source>
</reference>
<keyword evidence="2" id="KW-1185">Reference proteome</keyword>
<organism evidence="1 2">
    <name type="scientific">Lentzea jiangxiensis</name>
    <dbReference type="NCBI Taxonomy" id="641025"/>
    <lineage>
        <taxon>Bacteria</taxon>
        <taxon>Bacillati</taxon>
        <taxon>Actinomycetota</taxon>
        <taxon>Actinomycetes</taxon>
        <taxon>Pseudonocardiales</taxon>
        <taxon>Pseudonocardiaceae</taxon>
        <taxon>Lentzea</taxon>
    </lineage>
</organism>
<gene>
    <name evidence="1" type="ORF">SAMN05421507_103238</name>
</gene>
<proteinExistence type="predicted"/>
<dbReference type="EMBL" id="FNIX01000003">
    <property type="protein sequence ID" value="SDO64944.1"/>
    <property type="molecule type" value="Genomic_DNA"/>
</dbReference>
<dbReference type="Proteomes" id="UP000199691">
    <property type="component" value="Unassembled WGS sequence"/>
</dbReference>
<dbReference type="AlphaFoldDB" id="A0A1H0L9N0"/>
<dbReference type="OrthoDB" id="3695784at2"/>
<name>A0A1H0L9N0_9PSEU</name>
<protein>
    <submittedName>
        <fullName evidence="1">Uncharacterized protein</fullName>
    </submittedName>
</protein>